<dbReference type="Proteomes" id="UP001146120">
    <property type="component" value="Unassembled WGS sequence"/>
</dbReference>
<organism evidence="1 2">
    <name type="scientific">Lagenidium giganteum</name>
    <dbReference type="NCBI Taxonomy" id="4803"/>
    <lineage>
        <taxon>Eukaryota</taxon>
        <taxon>Sar</taxon>
        <taxon>Stramenopiles</taxon>
        <taxon>Oomycota</taxon>
        <taxon>Peronosporomycetes</taxon>
        <taxon>Pythiales</taxon>
        <taxon>Pythiaceae</taxon>
    </lineage>
</organism>
<gene>
    <name evidence="1" type="ORF">N0F65_012667</name>
</gene>
<evidence type="ECO:0000313" key="2">
    <source>
        <dbReference type="Proteomes" id="UP001146120"/>
    </source>
</evidence>
<reference evidence="1" key="2">
    <citation type="journal article" date="2023" name="Microbiol Resour">
        <title>Decontamination and Annotation of the Draft Genome Sequence of the Oomycete Lagenidium giganteum ARSEF 373.</title>
        <authorList>
            <person name="Morgan W.R."/>
            <person name="Tartar A."/>
        </authorList>
    </citation>
    <scope>NUCLEOTIDE SEQUENCE</scope>
    <source>
        <strain evidence="1">ARSEF 373</strain>
    </source>
</reference>
<comment type="caution">
    <text evidence="1">The sequence shown here is derived from an EMBL/GenBank/DDBJ whole genome shotgun (WGS) entry which is preliminary data.</text>
</comment>
<dbReference type="EMBL" id="DAKRPA010000236">
    <property type="protein sequence ID" value="DAZ94714.1"/>
    <property type="molecule type" value="Genomic_DNA"/>
</dbReference>
<accession>A0AAV2YNP2</accession>
<proteinExistence type="predicted"/>
<reference evidence="1" key="1">
    <citation type="submission" date="2022-11" db="EMBL/GenBank/DDBJ databases">
        <authorList>
            <person name="Morgan W.R."/>
            <person name="Tartar A."/>
        </authorList>
    </citation>
    <scope>NUCLEOTIDE SEQUENCE</scope>
    <source>
        <strain evidence="1">ARSEF 373</strain>
    </source>
</reference>
<keyword evidence="2" id="KW-1185">Reference proteome</keyword>
<name>A0AAV2YNP2_9STRA</name>
<protein>
    <submittedName>
        <fullName evidence="1">Uncharacterized protein</fullName>
    </submittedName>
</protein>
<dbReference type="AlphaFoldDB" id="A0AAV2YNP2"/>
<sequence>MSRKVWFEFVNATTRGCFAGLRPTSVVNDGVNDIDELRTEIHAVYDHMQPSDTNILAHAAPSQLKVP</sequence>
<evidence type="ECO:0000313" key="1">
    <source>
        <dbReference type="EMBL" id="DAZ94714.1"/>
    </source>
</evidence>